<sequence>MALALAMSDDEKKVVEILKSQGLWDDLSAWKYYGDNENNFSVIGAQQNSPDTALREQIINSVDAVLMKEAQLRDIDPEGKNAPSSVKDALFSFFGIYNGDLSNITKRERKNLAMNVMVVATGSKSAPCYTVIDKGEGQSPARMPHTLLSLSKSNKLKIQFVQGKHNMGRTGAFPYCGNERMQLVLSRRCPDIVSADDGDGADMWGFT</sequence>
<dbReference type="EMBL" id="UINC01113912">
    <property type="protein sequence ID" value="SVC83851.1"/>
    <property type="molecule type" value="Genomic_DNA"/>
</dbReference>
<evidence type="ECO:0000313" key="1">
    <source>
        <dbReference type="EMBL" id="SVC83851.1"/>
    </source>
</evidence>
<reference evidence="1" key="1">
    <citation type="submission" date="2018-05" db="EMBL/GenBank/DDBJ databases">
        <authorList>
            <person name="Lanie J.A."/>
            <person name="Ng W.-L."/>
            <person name="Kazmierczak K.M."/>
            <person name="Andrzejewski T.M."/>
            <person name="Davidsen T.M."/>
            <person name="Wayne K.J."/>
            <person name="Tettelin H."/>
            <person name="Glass J.I."/>
            <person name="Rusch D."/>
            <person name="Podicherti R."/>
            <person name="Tsui H.-C.T."/>
            <person name="Winkler M.E."/>
        </authorList>
    </citation>
    <scope>NUCLEOTIDE SEQUENCE</scope>
</reference>
<dbReference type="AlphaFoldDB" id="A0A382QHW1"/>
<organism evidence="1">
    <name type="scientific">marine metagenome</name>
    <dbReference type="NCBI Taxonomy" id="408172"/>
    <lineage>
        <taxon>unclassified sequences</taxon>
        <taxon>metagenomes</taxon>
        <taxon>ecological metagenomes</taxon>
    </lineage>
</organism>
<proteinExistence type="predicted"/>
<name>A0A382QHW1_9ZZZZ</name>
<gene>
    <name evidence="1" type="ORF">METZ01_LOCUS336705</name>
</gene>
<feature type="non-terminal residue" evidence="1">
    <location>
        <position position="207"/>
    </location>
</feature>
<protein>
    <submittedName>
        <fullName evidence="1">Uncharacterized protein</fullName>
    </submittedName>
</protein>
<accession>A0A382QHW1</accession>